<accession>A0ABT5BCX6</accession>
<evidence type="ECO:0000256" key="3">
    <source>
        <dbReference type="SAM" id="MobiDB-lite"/>
    </source>
</evidence>
<evidence type="ECO:0000259" key="4">
    <source>
        <dbReference type="PROSITE" id="PS50977"/>
    </source>
</evidence>
<evidence type="ECO:0000313" key="6">
    <source>
        <dbReference type="Proteomes" id="UP001217838"/>
    </source>
</evidence>
<protein>
    <submittedName>
        <fullName evidence="5">TetR family transcriptional regulator</fullName>
    </submittedName>
</protein>
<feature type="domain" description="HTH tetR-type" evidence="4">
    <location>
        <begin position="12"/>
        <end position="72"/>
    </location>
</feature>
<dbReference type="Pfam" id="PF00440">
    <property type="entry name" value="TetR_N"/>
    <property type="match status" value="1"/>
</dbReference>
<evidence type="ECO:0000313" key="5">
    <source>
        <dbReference type="EMBL" id="MDC0671990.1"/>
    </source>
</evidence>
<name>A0ABT5BCX6_9BACT</name>
<keyword evidence="1 2" id="KW-0238">DNA-binding</keyword>
<gene>
    <name evidence="5" type="ORF">POL58_29865</name>
</gene>
<feature type="DNA-binding region" description="H-T-H motif" evidence="2">
    <location>
        <begin position="35"/>
        <end position="54"/>
    </location>
</feature>
<dbReference type="SUPFAM" id="SSF46689">
    <property type="entry name" value="Homeodomain-like"/>
    <property type="match status" value="1"/>
</dbReference>
<proteinExistence type="predicted"/>
<evidence type="ECO:0000256" key="1">
    <source>
        <dbReference type="ARBA" id="ARBA00023125"/>
    </source>
</evidence>
<organism evidence="5 6">
    <name type="scientific">Nannocystis radixulma</name>
    <dbReference type="NCBI Taxonomy" id="2995305"/>
    <lineage>
        <taxon>Bacteria</taxon>
        <taxon>Pseudomonadati</taxon>
        <taxon>Myxococcota</taxon>
        <taxon>Polyangia</taxon>
        <taxon>Nannocystales</taxon>
        <taxon>Nannocystaceae</taxon>
        <taxon>Nannocystis</taxon>
    </lineage>
</organism>
<evidence type="ECO:0000256" key="2">
    <source>
        <dbReference type="PROSITE-ProRule" id="PRU00335"/>
    </source>
</evidence>
<dbReference type="EMBL" id="JAQNDN010000019">
    <property type="protein sequence ID" value="MDC0671990.1"/>
    <property type="molecule type" value="Genomic_DNA"/>
</dbReference>
<keyword evidence="6" id="KW-1185">Reference proteome</keyword>
<dbReference type="InterPro" id="IPR009057">
    <property type="entry name" value="Homeodomain-like_sf"/>
</dbReference>
<feature type="region of interest" description="Disordered" evidence="3">
    <location>
        <begin position="79"/>
        <end position="144"/>
    </location>
</feature>
<sequence>MTSAGPDRHLVHARRAALLDAAARLFLDRDFEGADVQSIARTAVVGKATVYQHFAGNNTNTHHSASSSPGRYDGYLATRFPDHLRSNPGKPGRVRKGQARYLSFGTARLGSGDLHAQRDPTAEGARSRRSRSARENEEHNGACT</sequence>
<dbReference type="Gene3D" id="1.10.10.60">
    <property type="entry name" value="Homeodomain-like"/>
    <property type="match status" value="1"/>
</dbReference>
<feature type="compositionally biased region" description="Basic and acidic residues" evidence="3">
    <location>
        <begin position="132"/>
        <end position="144"/>
    </location>
</feature>
<reference evidence="5 6" key="1">
    <citation type="submission" date="2022-11" db="EMBL/GenBank/DDBJ databases">
        <title>Minimal conservation of predation-associated metabolite biosynthetic gene clusters underscores biosynthetic potential of Myxococcota including descriptions for ten novel species: Archangium lansinium sp. nov., Myxococcus landrumus sp. nov., Nannocystis bai.</title>
        <authorList>
            <person name="Ahearne A."/>
            <person name="Stevens C."/>
            <person name="Dowd S."/>
        </authorList>
    </citation>
    <scope>NUCLEOTIDE SEQUENCE [LARGE SCALE GENOMIC DNA]</scope>
    <source>
        <strain evidence="5 6">NCELM</strain>
    </source>
</reference>
<dbReference type="PROSITE" id="PS50977">
    <property type="entry name" value="HTH_TETR_2"/>
    <property type="match status" value="1"/>
</dbReference>
<comment type="caution">
    <text evidence="5">The sequence shown here is derived from an EMBL/GenBank/DDBJ whole genome shotgun (WGS) entry which is preliminary data.</text>
</comment>
<dbReference type="RefSeq" id="WP_272003025.1">
    <property type="nucleotide sequence ID" value="NZ_JAQNDN010000019.1"/>
</dbReference>
<dbReference type="Proteomes" id="UP001217838">
    <property type="component" value="Unassembled WGS sequence"/>
</dbReference>
<dbReference type="InterPro" id="IPR001647">
    <property type="entry name" value="HTH_TetR"/>
</dbReference>